<evidence type="ECO:0000313" key="2">
    <source>
        <dbReference type="Proteomes" id="UP000317238"/>
    </source>
</evidence>
<protein>
    <recommendedName>
        <fullName evidence="3">DUF1573 domain-containing protein</fullName>
    </recommendedName>
</protein>
<dbReference type="OrthoDB" id="9874190at2"/>
<gene>
    <name evidence="1" type="ORF">Pan14r_03380</name>
</gene>
<organism evidence="1 2">
    <name type="scientific">Crateriforma conspicua</name>
    <dbReference type="NCBI Taxonomy" id="2527996"/>
    <lineage>
        <taxon>Bacteria</taxon>
        <taxon>Pseudomonadati</taxon>
        <taxon>Planctomycetota</taxon>
        <taxon>Planctomycetia</taxon>
        <taxon>Planctomycetales</taxon>
        <taxon>Planctomycetaceae</taxon>
        <taxon>Crateriforma</taxon>
    </lineage>
</organism>
<dbReference type="AlphaFoldDB" id="A0A5C5XYN4"/>
<sequence length="385" mass="42235">MTKESFSGMAERRTVGIRAILVFAVSVVFCIGNSRTVHGAETRSPIPVVLRETQPNLFEARVNLDGIEINSNRSVVLKLSNPDGNSPITLSKPVASCGCLQVAVSDTRLPAGGEIEIVLKVAVDRNQKAPIWRQTVSFDSKKPGDSIVKLEIVSRVNGLLRFDDDRFLVQLYEHSVDDGDPKLLERRFAFYATEPIQIDKLQLIQNQSDPAVSVSIDPLDAERGELVLRIDETHIGDKGVKLSCQLRDPESGQTASLSGVVVRRSALSVVPSILRIVRNEEGKLDAHVIVLNHAADRQSHDEGDPKEASPIAIEASLAGRKLRTNVTQAGKGFARVGIRIPEELISQLNELSKPQMSIQVYWGDRRMATKRTLLPVSAFQSSLAE</sequence>
<keyword evidence="2" id="KW-1185">Reference proteome</keyword>
<accession>A0A5C5XYN4</accession>
<reference evidence="1 2" key="1">
    <citation type="submission" date="2019-02" db="EMBL/GenBank/DDBJ databases">
        <title>Deep-cultivation of Planctomycetes and their phenomic and genomic characterization uncovers novel biology.</title>
        <authorList>
            <person name="Wiegand S."/>
            <person name="Jogler M."/>
            <person name="Boedeker C."/>
            <person name="Pinto D."/>
            <person name="Vollmers J."/>
            <person name="Rivas-Marin E."/>
            <person name="Kohn T."/>
            <person name="Peeters S.H."/>
            <person name="Heuer A."/>
            <person name="Rast P."/>
            <person name="Oberbeckmann S."/>
            <person name="Bunk B."/>
            <person name="Jeske O."/>
            <person name="Meyerdierks A."/>
            <person name="Storesund J.E."/>
            <person name="Kallscheuer N."/>
            <person name="Luecker S."/>
            <person name="Lage O.M."/>
            <person name="Pohl T."/>
            <person name="Merkel B.J."/>
            <person name="Hornburger P."/>
            <person name="Mueller R.-W."/>
            <person name="Bruemmer F."/>
            <person name="Labrenz M."/>
            <person name="Spormann A.M."/>
            <person name="Op Den Camp H."/>
            <person name="Overmann J."/>
            <person name="Amann R."/>
            <person name="Jetten M.S.M."/>
            <person name="Mascher T."/>
            <person name="Medema M.H."/>
            <person name="Devos D.P."/>
            <person name="Kaster A.-K."/>
            <person name="Ovreas L."/>
            <person name="Rohde M."/>
            <person name="Galperin M.Y."/>
            <person name="Jogler C."/>
        </authorList>
    </citation>
    <scope>NUCLEOTIDE SEQUENCE [LARGE SCALE GENOMIC DNA]</scope>
    <source>
        <strain evidence="1 2">Pan14r</strain>
    </source>
</reference>
<evidence type="ECO:0008006" key="3">
    <source>
        <dbReference type="Google" id="ProtNLM"/>
    </source>
</evidence>
<evidence type="ECO:0000313" key="1">
    <source>
        <dbReference type="EMBL" id="TWT68100.1"/>
    </source>
</evidence>
<proteinExistence type="predicted"/>
<dbReference type="Proteomes" id="UP000317238">
    <property type="component" value="Unassembled WGS sequence"/>
</dbReference>
<name>A0A5C5XYN4_9PLAN</name>
<dbReference type="RefSeq" id="WP_146438126.1">
    <property type="nucleotide sequence ID" value="NZ_SJPL01000001.1"/>
</dbReference>
<dbReference type="EMBL" id="SJPL01000001">
    <property type="protein sequence ID" value="TWT68100.1"/>
    <property type="molecule type" value="Genomic_DNA"/>
</dbReference>
<comment type="caution">
    <text evidence="1">The sequence shown here is derived from an EMBL/GenBank/DDBJ whole genome shotgun (WGS) entry which is preliminary data.</text>
</comment>